<feature type="transmembrane region" description="Helical" evidence="9">
    <location>
        <begin position="225"/>
        <end position="245"/>
    </location>
</feature>
<dbReference type="InterPro" id="IPR050171">
    <property type="entry name" value="MFS_Transporters"/>
</dbReference>
<feature type="transmembrane region" description="Helical" evidence="9">
    <location>
        <begin position="29"/>
        <end position="47"/>
    </location>
</feature>
<dbReference type="RefSeq" id="WP_225696477.1">
    <property type="nucleotide sequence ID" value="NZ_JAIXNE010000001.1"/>
</dbReference>
<dbReference type="InterPro" id="IPR020846">
    <property type="entry name" value="MFS_dom"/>
</dbReference>
<dbReference type="PROSITE" id="PS50850">
    <property type="entry name" value="MFS"/>
    <property type="match status" value="1"/>
</dbReference>
<keyword evidence="4 8" id="KW-0812">Transmembrane</keyword>
<feature type="transmembrane region" description="Helical" evidence="9">
    <location>
        <begin position="289"/>
        <end position="306"/>
    </location>
</feature>
<name>A0A9X1HM43_9BACT</name>
<feature type="transmembrane region" description="Helical" evidence="9">
    <location>
        <begin position="89"/>
        <end position="106"/>
    </location>
</feature>
<dbReference type="PANTHER" id="PTHR23517:SF15">
    <property type="entry name" value="PROTON-DEPENDENT OLIGOPEPTIDE FAMILY TRANSPORT PROTEIN"/>
    <property type="match status" value="1"/>
</dbReference>
<keyword evidence="5" id="KW-0571">Peptide transport</keyword>
<feature type="transmembrane region" description="Helical" evidence="9">
    <location>
        <begin position="257"/>
        <end position="277"/>
    </location>
</feature>
<feature type="transmembrane region" description="Helical" evidence="9">
    <location>
        <begin position="178"/>
        <end position="196"/>
    </location>
</feature>
<keyword evidence="5" id="KW-0653">Protein transport</keyword>
<dbReference type="AlphaFoldDB" id="A0A9X1HM43"/>
<keyword evidence="3" id="KW-1003">Cell membrane</keyword>
<accession>A0A9X1HM43</accession>
<dbReference type="PANTHER" id="PTHR23517">
    <property type="entry name" value="RESISTANCE PROTEIN MDTM, PUTATIVE-RELATED-RELATED"/>
    <property type="match status" value="1"/>
</dbReference>
<proteinExistence type="inferred from homology"/>
<sequence length="500" mass="53706">MENSGSQSTFFGHPRGLATLFFTEMWERFSYYGMRAILILFMTTEAAQQGLGMDNVEAGAIYGLYTAAVYLLTLPGGWIADNVIGQRKAIWYGGILIMIGHALLAIPGNKGIFIAGLAFVATGTGFLKPNISSIVGDLYPEGGARRDAGFSVFYMGINLGSFLGQTLVSLFATWNWHYGFGLAAIGMLFGLIQYRLTADKHLGSIGIQAKAKEDRIEKNKAKTSPVFAIATLIGSIALLLIAQFAGWVDLTSAEGVALSMAYIIPGITFIYLLYIIVAGDITVPEKKQVFVIFVLFLGAACFWAGFEQAGSTLNLFANDYTDRILLGYEIPPGWLQNFNPFFIIILAPIFGALWIKLAAKNLNPSTPLKFGFGLVLMGLGFLVMVFAAKAAAVASGGASMTFLILTYFLHSSGELTLSPVGLSATTKLAPKAYSGQMMGIWFVATSVGNLIAGLYAGGFDSEDVTQLPDLFMSVVWLGVGAGLTFIVISGLLRKWMGNVH</sequence>
<comment type="similarity">
    <text evidence="8">Belongs to the major facilitator superfamily. Proton-dependent oligopeptide transporter (POT/PTR) (TC 2.A.17) family.</text>
</comment>
<feature type="transmembrane region" description="Helical" evidence="9">
    <location>
        <begin position="470"/>
        <end position="492"/>
    </location>
</feature>
<reference evidence="11" key="1">
    <citation type="submission" date="2021-09" db="EMBL/GenBank/DDBJ databases">
        <title>Fulvivirga sp. isolated from coastal sediment.</title>
        <authorList>
            <person name="Yu H."/>
        </authorList>
    </citation>
    <scope>NUCLEOTIDE SEQUENCE</scope>
    <source>
        <strain evidence="11">1062</strain>
    </source>
</reference>
<keyword evidence="2 8" id="KW-0813">Transport</keyword>
<evidence type="ECO:0000259" key="10">
    <source>
        <dbReference type="PROSITE" id="PS50850"/>
    </source>
</evidence>
<feature type="transmembrane region" description="Helical" evidence="9">
    <location>
        <begin position="438"/>
        <end position="458"/>
    </location>
</feature>
<feature type="transmembrane region" description="Helical" evidence="9">
    <location>
        <begin position="398"/>
        <end position="417"/>
    </location>
</feature>
<feature type="transmembrane region" description="Helical" evidence="9">
    <location>
        <begin position="112"/>
        <end position="131"/>
    </location>
</feature>
<keyword evidence="7 9" id="KW-0472">Membrane</keyword>
<dbReference type="Proteomes" id="UP001139409">
    <property type="component" value="Unassembled WGS sequence"/>
</dbReference>
<evidence type="ECO:0000256" key="1">
    <source>
        <dbReference type="ARBA" id="ARBA00004651"/>
    </source>
</evidence>
<feature type="transmembrane region" description="Helical" evidence="9">
    <location>
        <begin position="371"/>
        <end position="392"/>
    </location>
</feature>
<dbReference type="NCBIfam" id="TIGR00924">
    <property type="entry name" value="yjdL_sub1_fam"/>
    <property type="match status" value="1"/>
</dbReference>
<keyword evidence="6 9" id="KW-1133">Transmembrane helix</keyword>
<evidence type="ECO:0000256" key="9">
    <source>
        <dbReference type="SAM" id="Phobius"/>
    </source>
</evidence>
<dbReference type="EMBL" id="JAIXNE010000001">
    <property type="protein sequence ID" value="MCA6073358.1"/>
    <property type="molecule type" value="Genomic_DNA"/>
</dbReference>
<dbReference type="GO" id="GO:1904680">
    <property type="term" value="F:peptide transmembrane transporter activity"/>
    <property type="evidence" value="ECO:0007669"/>
    <property type="project" value="InterPro"/>
</dbReference>
<evidence type="ECO:0000313" key="12">
    <source>
        <dbReference type="Proteomes" id="UP001139409"/>
    </source>
</evidence>
<dbReference type="InterPro" id="IPR005279">
    <property type="entry name" value="Dipep/tripep_permease"/>
</dbReference>
<comment type="subcellular location">
    <subcellularLocation>
        <location evidence="1">Cell membrane</location>
        <topology evidence="1">Multi-pass membrane protein</topology>
    </subcellularLocation>
    <subcellularLocation>
        <location evidence="8">Membrane</location>
        <topology evidence="8">Multi-pass membrane protein</topology>
    </subcellularLocation>
</comment>
<dbReference type="GO" id="GO:0006857">
    <property type="term" value="P:oligopeptide transport"/>
    <property type="evidence" value="ECO:0007669"/>
    <property type="project" value="InterPro"/>
</dbReference>
<dbReference type="Pfam" id="PF00854">
    <property type="entry name" value="PTR2"/>
    <property type="match status" value="1"/>
</dbReference>
<dbReference type="InterPro" id="IPR000109">
    <property type="entry name" value="POT_fam"/>
</dbReference>
<evidence type="ECO:0000256" key="7">
    <source>
        <dbReference type="ARBA" id="ARBA00023136"/>
    </source>
</evidence>
<dbReference type="PROSITE" id="PS01023">
    <property type="entry name" value="PTR2_2"/>
    <property type="match status" value="1"/>
</dbReference>
<dbReference type="CDD" id="cd17346">
    <property type="entry name" value="MFS_DtpA_like"/>
    <property type="match status" value="1"/>
</dbReference>
<evidence type="ECO:0000256" key="8">
    <source>
        <dbReference type="RuleBase" id="RU003755"/>
    </source>
</evidence>
<feature type="transmembrane region" description="Helical" evidence="9">
    <location>
        <begin position="341"/>
        <end position="359"/>
    </location>
</feature>
<gene>
    <name evidence="11" type="ORF">LDX50_00670</name>
</gene>
<dbReference type="SUPFAM" id="SSF103473">
    <property type="entry name" value="MFS general substrate transporter"/>
    <property type="match status" value="1"/>
</dbReference>
<dbReference type="PROSITE" id="PS01022">
    <property type="entry name" value="PTR2_1"/>
    <property type="match status" value="1"/>
</dbReference>
<dbReference type="InterPro" id="IPR018456">
    <property type="entry name" value="PTR2_symporter_CS"/>
</dbReference>
<dbReference type="Gene3D" id="1.20.1250.20">
    <property type="entry name" value="MFS general substrate transporter like domains"/>
    <property type="match status" value="1"/>
</dbReference>
<protein>
    <submittedName>
        <fullName evidence="11">Oligopeptide:H+ symporter</fullName>
    </submittedName>
</protein>
<dbReference type="GO" id="GO:0005886">
    <property type="term" value="C:plasma membrane"/>
    <property type="evidence" value="ECO:0007669"/>
    <property type="project" value="UniProtKB-SubCell"/>
</dbReference>
<feature type="domain" description="Major facilitator superfamily (MFS) profile" evidence="10">
    <location>
        <begin position="19"/>
        <end position="500"/>
    </location>
</feature>
<evidence type="ECO:0000256" key="2">
    <source>
        <dbReference type="ARBA" id="ARBA00022448"/>
    </source>
</evidence>
<comment type="caution">
    <text evidence="11">The sequence shown here is derived from an EMBL/GenBank/DDBJ whole genome shotgun (WGS) entry which is preliminary data.</text>
</comment>
<evidence type="ECO:0000256" key="5">
    <source>
        <dbReference type="ARBA" id="ARBA00022856"/>
    </source>
</evidence>
<feature type="transmembrane region" description="Helical" evidence="9">
    <location>
        <begin position="152"/>
        <end position="172"/>
    </location>
</feature>
<feature type="transmembrane region" description="Helical" evidence="9">
    <location>
        <begin position="59"/>
        <end position="80"/>
    </location>
</feature>
<dbReference type="InterPro" id="IPR036259">
    <property type="entry name" value="MFS_trans_sf"/>
</dbReference>
<keyword evidence="12" id="KW-1185">Reference proteome</keyword>
<evidence type="ECO:0000256" key="4">
    <source>
        <dbReference type="ARBA" id="ARBA00022692"/>
    </source>
</evidence>
<evidence type="ECO:0000256" key="3">
    <source>
        <dbReference type="ARBA" id="ARBA00022475"/>
    </source>
</evidence>
<evidence type="ECO:0000256" key="6">
    <source>
        <dbReference type="ARBA" id="ARBA00022989"/>
    </source>
</evidence>
<evidence type="ECO:0000313" key="11">
    <source>
        <dbReference type="EMBL" id="MCA6073358.1"/>
    </source>
</evidence>
<organism evidence="11 12">
    <name type="scientific">Fulvivirga sedimenti</name>
    <dbReference type="NCBI Taxonomy" id="2879465"/>
    <lineage>
        <taxon>Bacteria</taxon>
        <taxon>Pseudomonadati</taxon>
        <taxon>Bacteroidota</taxon>
        <taxon>Cytophagia</taxon>
        <taxon>Cytophagales</taxon>
        <taxon>Fulvivirgaceae</taxon>
        <taxon>Fulvivirga</taxon>
    </lineage>
</organism>